<dbReference type="InterPro" id="IPR012340">
    <property type="entry name" value="NA-bd_OB-fold"/>
</dbReference>
<keyword evidence="6" id="KW-0233">DNA recombination</keyword>
<dbReference type="SUPFAM" id="SSF46785">
    <property type="entry name" value="Winged helix' DNA-binding domain"/>
    <property type="match status" value="1"/>
</dbReference>
<dbReference type="GO" id="GO:0035861">
    <property type="term" value="C:site of double-strand break"/>
    <property type="evidence" value="ECO:0007669"/>
    <property type="project" value="TreeGrafter"/>
</dbReference>
<dbReference type="InterPro" id="IPR036388">
    <property type="entry name" value="WH-like_DNA-bd_sf"/>
</dbReference>
<dbReference type="EMBL" id="SWLB01000002">
    <property type="protein sequence ID" value="KAF3341232.1"/>
    <property type="molecule type" value="Genomic_DNA"/>
</dbReference>
<feature type="compositionally biased region" description="Low complexity" evidence="10">
    <location>
        <begin position="12"/>
        <end position="27"/>
    </location>
</feature>
<dbReference type="GO" id="GO:0005662">
    <property type="term" value="C:DNA replication factor A complex"/>
    <property type="evidence" value="ECO:0007669"/>
    <property type="project" value="TreeGrafter"/>
</dbReference>
<evidence type="ECO:0000256" key="3">
    <source>
        <dbReference type="ARBA" id="ARBA00022705"/>
    </source>
</evidence>
<dbReference type="Gene3D" id="1.10.10.10">
    <property type="entry name" value="Winged helix-like DNA-binding domain superfamily/Winged helix DNA-binding domain"/>
    <property type="match status" value="1"/>
</dbReference>
<sequence>MYSSQYDGGAFSSSQSTQSPDSSISKSRVNLSATVPLTVKQITDAYESSSEKKSTLIIDGVEVDNIVLVGMVCNKASRATDATFTLDDGTGRMDFIRWVNDASDASETAIIENGMYVSIVGSFKGFSERKRATAFAIRPVKDNNQIVLHFIQCVRMHLENTKSKVGSLTQPQQSLVNRSSLSSGSPQTPVSTKASGNSTAVGSETDIYKLVLDVFQEPLSVASEHGIHVDEVVQRLGLPANKIKEAIDYHVDVGHIYSTIDDFHFKSACID</sequence>
<dbReference type="OrthoDB" id="25571at2759"/>
<feature type="region of interest" description="Disordered" evidence="10">
    <location>
        <begin position="1"/>
        <end position="27"/>
    </location>
</feature>
<evidence type="ECO:0000256" key="1">
    <source>
        <dbReference type="ARBA" id="ARBA00004123"/>
    </source>
</evidence>
<dbReference type="PANTHER" id="PTHR13989:SF16">
    <property type="entry name" value="REPLICATION PROTEIN A2"/>
    <property type="match status" value="1"/>
</dbReference>
<dbReference type="Gene3D" id="2.40.50.140">
    <property type="entry name" value="Nucleic acid-binding proteins"/>
    <property type="match status" value="1"/>
</dbReference>
<comment type="function">
    <text evidence="9">Component of the replication protein A complex (RPA) required for DNA recombination, repair and replication. The activity of RPA is mediated by single-stranded DNA binding and protein interactions.</text>
</comment>
<comment type="similarity">
    <text evidence="2">Belongs to the replication factor A protein 2 family.</text>
</comment>
<keyword evidence="3" id="KW-0235">DNA replication</keyword>
<evidence type="ECO:0000259" key="11">
    <source>
        <dbReference type="Pfam" id="PF08784"/>
    </source>
</evidence>
<dbReference type="GO" id="GO:0006289">
    <property type="term" value="P:nucleotide-excision repair"/>
    <property type="evidence" value="ECO:0007669"/>
    <property type="project" value="TreeGrafter"/>
</dbReference>
<evidence type="ECO:0000256" key="2">
    <source>
        <dbReference type="ARBA" id="ARBA00007815"/>
    </source>
</evidence>
<evidence type="ECO:0000256" key="4">
    <source>
        <dbReference type="ARBA" id="ARBA00022763"/>
    </source>
</evidence>
<dbReference type="GO" id="GO:0003697">
    <property type="term" value="F:single-stranded DNA binding"/>
    <property type="evidence" value="ECO:0007669"/>
    <property type="project" value="TreeGrafter"/>
</dbReference>
<dbReference type="PANTHER" id="PTHR13989">
    <property type="entry name" value="REPLICATION PROTEIN A-RELATED"/>
    <property type="match status" value="1"/>
</dbReference>
<dbReference type="AlphaFoldDB" id="A0A833VHX8"/>
<accession>A0A833VHX8</accession>
<evidence type="ECO:0000256" key="8">
    <source>
        <dbReference type="ARBA" id="ARBA00023242"/>
    </source>
</evidence>
<gene>
    <name evidence="12" type="ORF">FCM35_KLT10076</name>
</gene>
<dbReference type="CDD" id="cd04478">
    <property type="entry name" value="RPA2_DBD_D"/>
    <property type="match status" value="1"/>
</dbReference>
<evidence type="ECO:0000313" key="12">
    <source>
        <dbReference type="EMBL" id="KAF3341232.1"/>
    </source>
</evidence>
<dbReference type="InterPro" id="IPR036390">
    <property type="entry name" value="WH_DNA-bd_sf"/>
</dbReference>
<dbReference type="GO" id="GO:0000781">
    <property type="term" value="C:chromosome, telomeric region"/>
    <property type="evidence" value="ECO:0007669"/>
    <property type="project" value="TreeGrafter"/>
</dbReference>
<keyword evidence="13" id="KW-1185">Reference proteome</keyword>
<dbReference type="InterPro" id="IPR014646">
    <property type="entry name" value="Rfa2/RPA32"/>
</dbReference>
<keyword evidence="7" id="KW-0234">DNA repair</keyword>
<keyword evidence="5" id="KW-0238">DNA-binding</keyword>
<dbReference type="InterPro" id="IPR014892">
    <property type="entry name" value="RPA_C"/>
</dbReference>
<dbReference type="GO" id="GO:0006260">
    <property type="term" value="P:DNA replication"/>
    <property type="evidence" value="ECO:0007669"/>
    <property type="project" value="UniProtKB-KW"/>
</dbReference>
<keyword evidence="4" id="KW-0227">DNA damage</keyword>
<evidence type="ECO:0000256" key="10">
    <source>
        <dbReference type="SAM" id="MobiDB-lite"/>
    </source>
</evidence>
<comment type="caution">
    <text evidence="12">The sequence shown here is derived from an EMBL/GenBank/DDBJ whole genome shotgun (WGS) entry which is preliminary data.</text>
</comment>
<dbReference type="Pfam" id="PF08784">
    <property type="entry name" value="RPA_C"/>
    <property type="match status" value="1"/>
</dbReference>
<evidence type="ECO:0000256" key="9">
    <source>
        <dbReference type="ARBA" id="ARBA00056440"/>
    </source>
</evidence>
<dbReference type="PIRSF" id="PIRSF036949">
    <property type="entry name" value="RPA32"/>
    <property type="match status" value="1"/>
</dbReference>
<dbReference type="FunFam" id="2.40.50.140:FF:000184">
    <property type="entry name" value="replication protein A 32 kDa subunit A-like"/>
    <property type="match status" value="1"/>
</dbReference>
<name>A0A833VHX8_9POAL</name>
<feature type="region of interest" description="Disordered" evidence="10">
    <location>
        <begin position="165"/>
        <end position="200"/>
    </location>
</feature>
<dbReference type="FunFam" id="1.10.10.10:FF:000168">
    <property type="entry name" value="Replication protein A 32 kDa subunit"/>
    <property type="match status" value="1"/>
</dbReference>
<keyword evidence="8" id="KW-0539">Nucleus</keyword>
<dbReference type="Proteomes" id="UP000623129">
    <property type="component" value="Unassembled WGS sequence"/>
</dbReference>
<protein>
    <submittedName>
        <fullName evidence="12">Replication protein A subunit A-like protein</fullName>
    </submittedName>
</protein>
<dbReference type="SUPFAM" id="SSF50249">
    <property type="entry name" value="Nucleic acid-binding proteins"/>
    <property type="match status" value="1"/>
</dbReference>
<dbReference type="GO" id="GO:0000724">
    <property type="term" value="P:double-strand break repair via homologous recombination"/>
    <property type="evidence" value="ECO:0007669"/>
    <property type="project" value="TreeGrafter"/>
</dbReference>
<organism evidence="12 13">
    <name type="scientific">Carex littledalei</name>
    <dbReference type="NCBI Taxonomy" id="544730"/>
    <lineage>
        <taxon>Eukaryota</taxon>
        <taxon>Viridiplantae</taxon>
        <taxon>Streptophyta</taxon>
        <taxon>Embryophyta</taxon>
        <taxon>Tracheophyta</taxon>
        <taxon>Spermatophyta</taxon>
        <taxon>Magnoliopsida</taxon>
        <taxon>Liliopsida</taxon>
        <taxon>Poales</taxon>
        <taxon>Cyperaceae</taxon>
        <taxon>Cyperoideae</taxon>
        <taxon>Cariceae</taxon>
        <taxon>Carex</taxon>
        <taxon>Carex subgen. Euthyceras</taxon>
    </lineage>
</organism>
<evidence type="ECO:0000313" key="13">
    <source>
        <dbReference type="Proteomes" id="UP000623129"/>
    </source>
</evidence>
<feature type="compositionally biased region" description="Polar residues" evidence="10">
    <location>
        <begin position="186"/>
        <end position="200"/>
    </location>
</feature>
<reference evidence="12" key="1">
    <citation type="submission" date="2020-01" db="EMBL/GenBank/DDBJ databases">
        <title>Genome sequence of Kobresia littledalei, the first chromosome-level genome in the family Cyperaceae.</title>
        <authorList>
            <person name="Qu G."/>
        </authorList>
    </citation>
    <scope>NUCLEOTIDE SEQUENCE</scope>
    <source>
        <strain evidence="12">C.B.Clarke</strain>
        <tissue evidence="12">Leaf</tissue>
    </source>
</reference>
<comment type="subcellular location">
    <subcellularLocation>
        <location evidence="1">Nucleus</location>
    </subcellularLocation>
</comment>
<evidence type="ECO:0000256" key="5">
    <source>
        <dbReference type="ARBA" id="ARBA00023125"/>
    </source>
</evidence>
<dbReference type="InterPro" id="IPR040260">
    <property type="entry name" value="RFA2-like"/>
</dbReference>
<feature type="domain" description="Replication protein A C-terminal" evidence="11">
    <location>
        <begin position="157"/>
        <end position="262"/>
    </location>
</feature>
<evidence type="ECO:0000256" key="6">
    <source>
        <dbReference type="ARBA" id="ARBA00023172"/>
    </source>
</evidence>
<evidence type="ECO:0000256" key="7">
    <source>
        <dbReference type="ARBA" id="ARBA00023204"/>
    </source>
</evidence>
<proteinExistence type="inferred from homology"/>
<feature type="compositionally biased region" description="Low complexity" evidence="10">
    <location>
        <begin position="174"/>
        <end position="185"/>
    </location>
</feature>